<evidence type="ECO:0000313" key="8">
    <source>
        <dbReference type="RefSeq" id="XP_022990161.1"/>
    </source>
</evidence>
<dbReference type="Gene3D" id="3.30.70.100">
    <property type="match status" value="1"/>
</dbReference>
<organism evidence="7 8">
    <name type="scientific">Cucurbita maxima</name>
    <name type="common">Pumpkin</name>
    <name type="synonym">Winter squash</name>
    <dbReference type="NCBI Taxonomy" id="3661"/>
    <lineage>
        <taxon>Eukaryota</taxon>
        <taxon>Viridiplantae</taxon>
        <taxon>Streptophyta</taxon>
        <taxon>Embryophyta</taxon>
        <taxon>Tracheophyta</taxon>
        <taxon>Spermatophyta</taxon>
        <taxon>Magnoliopsida</taxon>
        <taxon>eudicotyledons</taxon>
        <taxon>Gunneridae</taxon>
        <taxon>Pentapetalae</taxon>
        <taxon>rosids</taxon>
        <taxon>fabids</taxon>
        <taxon>Cucurbitales</taxon>
        <taxon>Cucurbitaceae</taxon>
        <taxon>Cucurbiteae</taxon>
        <taxon>Cucurbita</taxon>
    </lineage>
</organism>
<dbReference type="OrthoDB" id="6605928at2759"/>
<name>A0A6J1JM64_CUCMA</name>
<dbReference type="AlphaFoldDB" id="A0A6J1JM64"/>
<keyword evidence="3 6" id="KW-0375">Hydrogen ion transport</keyword>
<dbReference type="Gene3D" id="3.30.70.1180">
    <property type="entry name" value="Vacuolar atp synthase subunit c, domain 1"/>
    <property type="match status" value="1"/>
</dbReference>
<evidence type="ECO:0000256" key="2">
    <source>
        <dbReference type="ARBA" id="ARBA00022448"/>
    </source>
</evidence>
<dbReference type="InterPro" id="IPR036132">
    <property type="entry name" value="Vac_ATP_synth_c_sf"/>
</dbReference>
<comment type="function">
    <text evidence="6">Subunit of the V1 complex of vacuolar(H+)-ATPase (V-ATPase), a multisubunit enzyme composed of a peripheral complex (V1) that hydrolyzes ATP and a membrane integral complex (V0) that translocates protons. V-ATPase is responsible for acidifying and maintaining the pH of intracellular compartments and in some cell types, is targeted to the plasma membrane, where it is responsible for acidifying the extracellular environment. Subunit C is necessary for the assembly of the catalytic sector of the enzyme and is likely to have a specific function in its catalytic activity.</text>
</comment>
<dbReference type="Proteomes" id="UP000504608">
    <property type="component" value="Unplaced"/>
</dbReference>
<evidence type="ECO:0000256" key="6">
    <source>
        <dbReference type="RuleBase" id="RU364010"/>
    </source>
</evidence>
<proteinExistence type="inferred from homology"/>
<dbReference type="Gene3D" id="1.20.1460.10">
    <property type="entry name" value="subunit c (vma5p) of the yeast v-atpase, domain 2"/>
    <property type="match status" value="1"/>
</dbReference>
<dbReference type="GO" id="GO:0046961">
    <property type="term" value="F:proton-transporting ATPase activity, rotational mechanism"/>
    <property type="evidence" value="ECO:0007669"/>
    <property type="project" value="InterPro"/>
</dbReference>
<dbReference type="GeneID" id="111487135"/>
<dbReference type="Pfam" id="PF03223">
    <property type="entry name" value="V-ATPase_C"/>
    <property type="match status" value="1"/>
</dbReference>
<dbReference type="SUPFAM" id="SSF118203">
    <property type="entry name" value="Vacuolar ATP synthase subunit C"/>
    <property type="match status" value="1"/>
</dbReference>
<comment type="subunit">
    <text evidence="6">V-ATPase is a heteromultimeric enzyme composed of a peripheral catalytic V1 complex (components A to H) attached to an integral membrane V0 proton pore complex.</text>
</comment>
<dbReference type="FunFam" id="3.30.70.100:FF:000002">
    <property type="entry name" value="V-type proton ATPase subunit C"/>
    <property type="match status" value="1"/>
</dbReference>
<evidence type="ECO:0000313" key="7">
    <source>
        <dbReference type="Proteomes" id="UP000504608"/>
    </source>
</evidence>
<keyword evidence="7" id="KW-1185">Reference proteome</keyword>
<evidence type="ECO:0000256" key="1">
    <source>
        <dbReference type="ARBA" id="ARBA00006138"/>
    </source>
</evidence>
<keyword evidence="2 6" id="KW-0813">Transport</keyword>
<dbReference type="PANTHER" id="PTHR10137:SF0">
    <property type="entry name" value="V-TYPE PROTON ATPASE SUBUNIT C"/>
    <property type="match status" value="1"/>
</dbReference>
<dbReference type="CDD" id="cd14785">
    <property type="entry name" value="V-ATPase_C"/>
    <property type="match status" value="1"/>
</dbReference>
<evidence type="ECO:0000256" key="5">
    <source>
        <dbReference type="ARBA" id="ARBA00025445"/>
    </source>
</evidence>
<comment type="similarity">
    <text evidence="1 6">Belongs to the V-ATPase C subunit family.</text>
</comment>
<sequence length="376" mass="42709">MASRYWMVSLPVQGSASSLWNRLQEQISKHSFDTPLYRFNIPNLRVGTLDSLLSLSDDLLKSNSFVEGVSQKIRRQIEELEKVSGVESHGLTVDGVPVDSYLTRFVWDEAKYPTMSPLRDVVDSIHTQVAKIEDDLKIRVAEYNNVRSQLNAINRKQSGSLAVRDISNLVKPEDIITSEHLETLLVIVPKYSQKEWLSSYETLTSYVVPRSSKKLYEDNEYALYTVTLFSRVADNFKTSGRERGFQIREFEYSPEAQESRKQELEKLVQDQESMRSSLLQWSYASYAEVFISWMHFCAVRVFAESILRYGLPPSFLASVLAPSVKSEKKVRSILEGLCDSANSTYWKTEDEMGAGMAGLGGESDAHPYVSFTINLA</sequence>
<dbReference type="GO" id="GO:0000221">
    <property type="term" value="C:vacuolar proton-transporting V-type ATPase, V1 domain"/>
    <property type="evidence" value="ECO:0007669"/>
    <property type="project" value="TreeGrafter"/>
</dbReference>
<dbReference type="InterPro" id="IPR004907">
    <property type="entry name" value="ATPase_V1-cplx_csu"/>
</dbReference>
<protein>
    <recommendedName>
        <fullName evidence="6">V-type proton ATPase subunit C</fullName>
    </recommendedName>
</protein>
<keyword evidence="4 6" id="KW-0406">Ion transport</keyword>
<accession>A0A6J1JM64</accession>
<dbReference type="KEGG" id="cmax:111487135"/>
<gene>
    <name evidence="8" type="primary">LOC111487135</name>
</gene>
<reference evidence="8" key="1">
    <citation type="submission" date="2025-08" db="UniProtKB">
        <authorList>
            <consortium name="RefSeq"/>
        </authorList>
    </citation>
    <scope>IDENTIFICATION</scope>
    <source>
        <tissue evidence="8">Young leaves</tissue>
    </source>
</reference>
<evidence type="ECO:0000256" key="3">
    <source>
        <dbReference type="ARBA" id="ARBA00022781"/>
    </source>
</evidence>
<dbReference type="RefSeq" id="XP_022990161.1">
    <property type="nucleotide sequence ID" value="XM_023134393.1"/>
</dbReference>
<comment type="function">
    <text evidence="5">Subunit of the peripheral V1 complex of vacuolar ATPase. Subunit C is necessary for the assembly of the catalytic sector of the enzyme and is likely to have a specific function in its catalytic activity. V-ATPase is responsible for acidifying a variety of intracellular compartments in eukaryotic cells.</text>
</comment>
<dbReference type="PANTHER" id="PTHR10137">
    <property type="entry name" value="V-TYPE PROTON ATPASE SUBUNIT C"/>
    <property type="match status" value="1"/>
</dbReference>
<evidence type="ECO:0000256" key="4">
    <source>
        <dbReference type="ARBA" id="ARBA00023065"/>
    </source>
</evidence>